<evidence type="ECO:0000313" key="2">
    <source>
        <dbReference type="EMBL" id="CAK7215036.1"/>
    </source>
</evidence>
<dbReference type="EMBL" id="CAWUHB010000009">
    <property type="protein sequence ID" value="CAK7215036.1"/>
    <property type="molecule type" value="Genomic_DNA"/>
</dbReference>
<dbReference type="Proteomes" id="UP001642405">
    <property type="component" value="Unassembled WGS sequence"/>
</dbReference>
<dbReference type="CDD" id="cd07379">
    <property type="entry name" value="MPP_239FB"/>
    <property type="match status" value="1"/>
</dbReference>
<reference evidence="2 3" key="1">
    <citation type="submission" date="2024-01" db="EMBL/GenBank/DDBJ databases">
        <authorList>
            <person name="Allen C."/>
            <person name="Tagirdzhanova G."/>
        </authorList>
    </citation>
    <scope>NUCLEOTIDE SEQUENCE [LARGE SCALE GENOMIC DNA]</scope>
</reference>
<dbReference type="PANTHER" id="PTHR12905:SF0">
    <property type="entry name" value="CALCINEURIN-LIKE PHOSPHOESTERASE DOMAIN-CONTAINING PROTEIN"/>
    <property type="match status" value="1"/>
</dbReference>
<dbReference type="Pfam" id="PF00149">
    <property type="entry name" value="Metallophos"/>
    <property type="match status" value="1"/>
</dbReference>
<proteinExistence type="predicted"/>
<dbReference type="SUPFAM" id="SSF56300">
    <property type="entry name" value="Metallo-dependent phosphatases"/>
    <property type="match status" value="1"/>
</dbReference>
<dbReference type="Gene3D" id="3.60.21.10">
    <property type="match status" value="1"/>
</dbReference>
<dbReference type="InterPro" id="IPR004843">
    <property type="entry name" value="Calcineurin-like_PHP"/>
</dbReference>
<evidence type="ECO:0000259" key="1">
    <source>
        <dbReference type="Pfam" id="PF00149"/>
    </source>
</evidence>
<comment type="caution">
    <text evidence="2">The sequence shown here is derived from an EMBL/GenBank/DDBJ whole genome shotgun (WGS) entry which is preliminary data.</text>
</comment>
<gene>
    <name evidence="2" type="ORF">SCUCBS95973_002339</name>
</gene>
<sequence length="337" mass="37156">MAAVPTKLLVLSDTHGGRFPPDYRPPTSADVVLHCGDLTEESKIAEFLTTLDMLKAFGAPLTLVIAGNHDFTLDLPAFHRKVAEAGLASEPELVAREYGRDGEARKMFEDVRISHNIHLLDEGTHHFPLANGASLTVYASPYTTSPEADWGFQYLPTDGHDFSIAENTDIVLTHSPPEGILDRTAAKQRLGIPGLFQSVAKIRPQLHCFGHVHASWGAKLAAWRNATKTAGAETMSHFTAIDHGQSTVLDTLQSFQRGKFDDDATFTTKVQRLADFEKQGCRPIHGECDGRLKLDSGSRTYTLFVNASTKDDEEEQLHLPWLLDLDLPRSSPNMKES</sequence>
<dbReference type="InterPro" id="IPR051693">
    <property type="entry name" value="UPF0046_metallophosphoest"/>
</dbReference>
<evidence type="ECO:0000313" key="3">
    <source>
        <dbReference type="Proteomes" id="UP001642405"/>
    </source>
</evidence>
<dbReference type="PANTHER" id="PTHR12905">
    <property type="entry name" value="METALLOPHOSPHOESTERASE"/>
    <property type="match status" value="1"/>
</dbReference>
<feature type="domain" description="Calcineurin-like phosphoesterase" evidence="1">
    <location>
        <begin position="7"/>
        <end position="214"/>
    </location>
</feature>
<dbReference type="InterPro" id="IPR029052">
    <property type="entry name" value="Metallo-depent_PP-like"/>
</dbReference>
<accession>A0ABP0B673</accession>
<organism evidence="2 3">
    <name type="scientific">Sporothrix curviconia</name>
    <dbReference type="NCBI Taxonomy" id="1260050"/>
    <lineage>
        <taxon>Eukaryota</taxon>
        <taxon>Fungi</taxon>
        <taxon>Dikarya</taxon>
        <taxon>Ascomycota</taxon>
        <taxon>Pezizomycotina</taxon>
        <taxon>Sordariomycetes</taxon>
        <taxon>Sordariomycetidae</taxon>
        <taxon>Ophiostomatales</taxon>
        <taxon>Ophiostomataceae</taxon>
        <taxon>Sporothrix</taxon>
    </lineage>
</organism>
<protein>
    <recommendedName>
        <fullName evidence="1">Calcineurin-like phosphoesterase domain-containing protein</fullName>
    </recommendedName>
</protein>
<name>A0ABP0B673_9PEZI</name>
<keyword evidence="3" id="KW-1185">Reference proteome</keyword>